<name>A0A6J5KWZ2_9CAUD</name>
<keyword evidence="1" id="KW-1133">Transmembrane helix</keyword>
<gene>
    <name evidence="2" type="ORF">UFOVP53_175</name>
</gene>
<organism evidence="2">
    <name type="scientific">uncultured Caudovirales phage</name>
    <dbReference type="NCBI Taxonomy" id="2100421"/>
    <lineage>
        <taxon>Viruses</taxon>
        <taxon>Duplodnaviria</taxon>
        <taxon>Heunggongvirae</taxon>
        <taxon>Uroviricota</taxon>
        <taxon>Caudoviricetes</taxon>
        <taxon>Peduoviridae</taxon>
        <taxon>Maltschvirus</taxon>
        <taxon>Maltschvirus maltsch</taxon>
    </lineage>
</organism>
<keyword evidence="1" id="KW-0812">Transmembrane</keyword>
<sequence>MGLIISIALGIILGLLALIGILAVLDNNETDERESRCCSNCDCEKDE</sequence>
<accession>A0A6J5KWZ2</accession>
<dbReference type="EMBL" id="LR796189">
    <property type="protein sequence ID" value="CAB4125586.1"/>
    <property type="molecule type" value="Genomic_DNA"/>
</dbReference>
<reference evidence="2" key="1">
    <citation type="submission" date="2020-04" db="EMBL/GenBank/DDBJ databases">
        <authorList>
            <person name="Chiriac C."/>
            <person name="Salcher M."/>
            <person name="Ghai R."/>
            <person name="Kavagutti S V."/>
        </authorList>
    </citation>
    <scope>NUCLEOTIDE SEQUENCE</scope>
</reference>
<protein>
    <submittedName>
        <fullName evidence="2">Uncharacterized protein</fullName>
    </submittedName>
</protein>
<proteinExistence type="predicted"/>
<evidence type="ECO:0000256" key="1">
    <source>
        <dbReference type="SAM" id="Phobius"/>
    </source>
</evidence>
<evidence type="ECO:0000313" key="2">
    <source>
        <dbReference type="EMBL" id="CAB4125586.1"/>
    </source>
</evidence>
<keyword evidence="1" id="KW-0472">Membrane</keyword>
<feature type="transmembrane region" description="Helical" evidence="1">
    <location>
        <begin position="6"/>
        <end position="25"/>
    </location>
</feature>